<dbReference type="InterPro" id="IPR029063">
    <property type="entry name" value="SAM-dependent_MTases_sf"/>
</dbReference>
<dbReference type="Proteomes" id="UP000254925">
    <property type="component" value="Unassembled WGS sequence"/>
</dbReference>
<dbReference type="Gene3D" id="3.40.50.150">
    <property type="entry name" value="Vaccinia Virus protein VP39"/>
    <property type="match status" value="1"/>
</dbReference>
<sequence>MTATALLTPTEDHAGHRLDFLLVTDMVEPGSRVLDVGCGDGSLLALLRDRRGVDGRGIELSREGVNTCLAKGLPVIQGDADTDLSDYPDDAFDYVILSQTIQATRQPKVVLENLLRIGRRAIVSFPNFGHWSVRLDLFLRGRMPVTRNMPYSWYDTPNIHFCTIRDFVELCGEVGAEMEKAVALDAGGSPVRVTLPWWAWNLLGQQGVFLLKRR</sequence>
<dbReference type="CDD" id="cd02440">
    <property type="entry name" value="AdoMet_MTases"/>
    <property type="match status" value="1"/>
</dbReference>
<comment type="caution">
    <text evidence="1">The sequence shown here is derived from an EMBL/GenBank/DDBJ whole genome shotgun (WGS) entry which is preliminary data.</text>
</comment>
<evidence type="ECO:0000313" key="1">
    <source>
        <dbReference type="EMBL" id="RDI61908.1"/>
    </source>
</evidence>
<dbReference type="AlphaFoldDB" id="A0A370HTQ6"/>
<gene>
    <name evidence="1" type="ORF">DES45_101166</name>
</gene>
<dbReference type="RefSeq" id="WP_114768075.1">
    <property type="nucleotide sequence ID" value="NZ_QQBB01000001.1"/>
</dbReference>
<name>A0A370HTQ6_9HYPH</name>
<dbReference type="OrthoDB" id="9792690at2"/>
<evidence type="ECO:0000313" key="2">
    <source>
        <dbReference type="Proteomes" id="UP000254925"/>
    </source>
</evidence>
<dbReference type="SUPFAM" id="SSF53335">
    <property type="entry name" value="S-adenosyl-L-methionine-dependent methyltransferases"/>
    <property type="match status" value="1"/>
</dbReference>
<organism evidence="1 2">
    <name type="scientific">Microvirga subterranea</name>
    <dbReference type="NCBI Taxonomy" id="186651"/>
    <lineage>
        <taxon>Bacteria</taxon>
        <taxon>Pseudomonadati</taxon>
        <taxon>Pseudomonadota</taxon>
        <taxon>Alphaproteobacteria</taxon>
        <taxon>Hyphomicrobiales</taxon>
        <taxon>Methylobacteriaceae</taxon>
        <taxon>Microvirga</taxon>
    </lineage>
</organism>
<dbReference type="EMBL" id="QQBB01000001">
    <property type="protein sequence ID" value="RDI61908.1"/>
    <property type="molecule type" value="Genomic_DNA"/>
</dbReference>
<dbReference type="NCBIfam" id="TIGR02081">
    <property type="entry name" value="metW"/>
    <property type="match status" value="1"/>
</dbReference>
<accession>A0A370HTQ6</accession>
<protein>
    <submittedName>
        <fullName evidence="1">Methionine biosynthesis protein MetW</fullName>
    </submittedName>
</protein>
<keyword evidence="2" id="KW-1185">Reference proteome</keyword>
<reference evidence="1 2" key="1">
    <citation type="submission" date="2018-07" db="EMBL/GenBank/DDBJ databases">
        <title>Genomic Encyclopedia of Type Strains, Phase IV (KMG-IV): sequencing the most valuable type-strain genomes for metagenomic binning, comparative biology and taxonomic classification.</title>
        <authorList>
            <person name="Goeker M."/>
        </authorList>
    </citation>
    <scope>NUCLEOTIDE SEQUENCE [LARGE SCALE GENOMIC DNA]</scope>
    <source>
        <strain evidence="1 2">DSM 14364</strain>
    </source>
</reference>
<dbReference type="Pfam" id="PF07021">
    <property type="entry name" value="MetW"/>
    <property type="match status" value="1"/>
</dbReference>
<proteinExistence type="predicted"/>
<dbReference type="InterPro" id="IPR010743">
    <property type="entry name" value="Methionine_synth_MetW"/>
</dbReference>